<evidence type="ECO:0000256" key="5">
    <source>
        <dbReference type="ARBA" id="ARBA00022525"/>
    </source>
</evidence>
<protein>
    <recommendedName>
        <fullName evidence="4">chitinase</fullName>
        <ecNumber evidence="4">3.2.1.14</ecNumber>
    </recommendedName>
</protein>
<keyword evidence="8" id="KW-0146">Chitin degradation</keyword>
<evidence type="ECO:0000256" key="14">
    <source>
        <dbReference type="RuleBase" id="RU000489"/>
    </source>
</evidence>
<evidence type="ECO:0000256" key="1">
    <source>
        <dbReference type="ARBA" id="ARBA00000822"/>
    </source>
</evidence>
<comment type="caution">
    <text evidence="20">The sequence shown here is derived from an EMBL/GenBank/DDBJ whole genome shotgun (WGS) entry which is preliminary data.</text>
</comment>
<evidence type="ECO:0000256" key="7">
    <source>
        <dbReference type="ARBA" id="ARBA00022801"/>
    </source>
</evidence>
<dbReference type="AlphaFoldDB" id="A0A084GHG3"/>
<dbReference type="GO" id="GO:0008061">
    <property type="term" value="F:chitin binding"/>
    <property type="evidence" value="ECO:0007669"/>
    <property type="project" value="UniProtKB-UniRule"/>
</dbReference>
<dbReference type="Gene3D" id="3.10.350.10">
    <property type="entry name" value="LysM domain"/>
    <property type="match status" value="2"/>
</dbReference>
<dbReference type="InterPro" id="IPR001223">
    <property type="entry name" value="Glyco_hydro18_cat"/>
</dbReference>
<dbReference type="CDD" id="cd00118">
    <property type="entry name" value="LysM"/>
    <property type="match status" value="2"/>
</dbReference>
<feature type="chain" id="PRO_5001775839" description="chitinase" evidence="16">
    <location>
        <begin position="21"/>
        <end position="1271"/>
    </location>
</feature>
<dbReference type="GO" id="GO:0005576">
    <property type="term" value="C:extracellular region"/>
    <property type="evidence" value="ECO:0007669"/>
    <property type="project" value="UniProtKB-SubCell"/>
</dbReference>
<dbReference type="Pfam" id="PF00704">
    <property type="entry name" value="Glyco_hydro_18"/>
    <property type="match status" value="1"/>
</dbReference>
<dbReference type="InterPro" id="IPR017853">
    <property type="entry name" value="GH"/>
</dbReference>
<dbReference type="InterPro" id="IPR036779">
    <property type="entry name" value="LysM_dom_sf"/>
</dbReference>
<dbReference type="SUPFAM" id="SSF57016">
    <property type="entry name" value="Plant lectins/antimicrobial peptides"/>
    <property type="match status" value="1"/>
</dbReference>
<evidence type="ECO:0000256" key="10">
    <source>
        <dbReference type="ARBA" id="ARBA00023277"/>
    </source>
</evidence>
<keyword evidence="16" id="KW-0732">Signal</keyword>
<dbReference type="Pfam" id="PF00187">
    <property type="entry name" value="Chitin_bind_1"/>
    <property type="match status" value="1"/>
</dbReference>
<dbReference type="PROSITE" id="PS51910">
    <property type="entry name" value="GH18_2"/>
    <property type="match status" value="1"/>
</dbReference>
<dbReference type="CDD" id="cd00035">
    <property type="entry name" value="ChtBD1"/>
    <property type="match status" value="1"/>
</dbReference>
<name>A0A084GHG3_PSEDA</name>
<dbReference type="GO" id="GO:0000272">
    <property type="term" value="P:polysaccharide catabolic process"/>
    <property type="evidence" value="ECO:0007669"/>
    <property type="project" value="UniProtKB-KW"/>
</dbReference>
<feature type="transmembrane region" description="Helical" evidence="15">
    <location>
        <begin position="1155"/>
        <end position="1177"/>
    </location>
</feature>
<keyword evidence="6 13" id="KW-0147">Chitin-binding</keyword>
<feature type="signal peptide" evidence="16">
    <location>
        <begin position="1"/>
        <end position="20"/>
    </location>
</feature>
<dbReference type="OMA" id="WKKIISF"/>
<dbReference type="Gene3D" id="3.20.20.80">
    <property type="entry name" value="Glycosidases"/>
    <property type="match status" value="1"/>
</dbReference>
<feature type="disulfide bond" evidence="13">
    <location>
        <begin position="484"/>
        <end position="488"/>
    </location>
</feature>
<dbReference type="InterPro" id="IPR018392">
    <property type="entry name" value="LysM"/>
</dbReference>
<keyword evidence="13" id="KW-1015">Disulfide bond</keyword>
<dbReference type="RefSeq" id="XP_016646574.1">
    <property type="nucleotide sequence ID" value="XM_016782941.1"/>
</dbReference>
<gene>
    <name evidence="20" type="ORF">SAPIO_CDS0065</name>
</gene>
<keyword evidence="7 14" id="KW-0378">Hydrolase</keyword>
<keyword evidence="15" id="KW-0812">Transmembrane</keyword>
<dbReference type="SMART" id="SM00257">
    <property type="entry name" value="LysM"/>
    <property type="match status" value="2"/>
</dbReference>
<evidence type="ECO:0000313" key="20">
    <source>
        <dbReference type="EMBL" id="KEZ46775.1"/>
    </source>
</evidence>
<feature type="domain" description="LysM" evidence="18">
    <location>
        <begin position="293"/>
        <end position="340"/>
    </location>
</feature>
<evidence type="ECO:0000256" key="3">
    <source>
        <dbReference type="ARBA" id="ARBA00008682"/>
    </source>
</evidence>
<feature type="domain" description="Chitin-binding type-1" evidence="17">
    <location>
        <begin position="420"/>
        <end position="490"/>
    </location>
</feature>
<feature type="disulfide bond" evidence="13">
    <location>
        <begin position="450"/>
        <end position="464"/>
    </location>
</feature>
<dbReference type="Gene3D" id="3.30.60.10">
    <property type="entry name" value="Endochitinase-like"/>
    <property type="match status" value="1"/>
</dbReference>
<comment type="subcellular location">
    <subcellularLocation>
        <location evidence="2">Secreted</location>
    </subcellularLocation>
</comment>
<dbReference type="GeneID" id="27718217"/>
<dbReference type="SUPFAM" id="SSF54106">
    <property type="entry name" value="LysM domain"/>
    <property type="match status" value="2"/>
</dbReference>
<dbReference type="SMART" id="SM00636">
    <property type="entry name" value="Glyco_18"/>
    <property type="match status" value="1"/>
</dbReference>
<dbReference type="Pfam" id="PF01476">
    <property type="entry name" value="LysM"/>
    <property type="match status" value="2"/>
</dbReference>
<comment type="catalytic activity">
    <reaction evidence="1">
        <text>Random endo-hydrolysis of N-acetyl-beta-D-glucosaminide (1-&gt;4)-beta-linkages in chitin and chitodextrins.</text>
        <dbReference type="EC" id="3.2.1.14"/>
    </reaction>
</comment>
<dbReference type="Gene3D" id="3.10.50.10">
    <property type="match status" value="1"/>
</dbReference>
<dbReference type="VEuPathDB" id="FungiDB:SAPIO_CDS0065"/>
<evidence type="ECO:0000256" key="16">
    <source>
        <dbReference type="SAM" id="SignalP"/>
    </source>
</evidence>
<dbReference type="KEGG" id="sapo:SAPIO_CDS0065"/>
<reference evidence="20 21" key="1">
    <citation type="journal article" date="2014" name="Genome Announc.">
        <title>Draft genome sequence of the pathogenic fungus Scedosporium apiospermum.</title>
        <authorList>
            <person name="Vandeputte P."/>
            <person name="Ghamrawi S."/>
            <person name="Rechenmann M."/>
            <person name="Iltis A."/>
            <person name="Giraud S."/>
            <person name="Fleury M."/>
            <person name="Thornton C."/>
            <person name="Delhaes L."/>
            <person name="Meyer W."/>
            <person name="Papon N."/>
            <person name="Bouchara J.P."/>
        </authorList>
    </citation>
    <scope>NUCLEOTIDE SEQUENCE [LARGE SCALE GENOMIC DNA]</scope>
    <source>
        <strain evidence="20 21">IHEM 14462</strain>
    </source>
</reference>
<dbReference type="InterPro" id="IPR036861">
    <property type="entry name" value="Endochitinase-like_sf"/>
</dbReference>
<keyword evidence="9" id="KW-0843">Virulence</keyword>
<dbReference type="InterPro" id="IPR053214">
    <property type="entry name" value="LysM12-like"/>
</dbReference>
<evidence type="ECO:0000256" key="4">
    <source>
        <dbReference type="ARBA" id="ARBA00012729"/>
    </source>
</evidence>
<evidence type="ECO:0000256" key="2">
    <source>
        <dbReference type="ARBA" id="ARBA00004613"/>
    </source>
</evidence>
<evidence type="ECO:0000256" key="8">
    <source>
        <dbReference type="ARBA" id="ARBA00023024"/>
    </source>
</evidence>
<dbReference type="CDD" id="cd02878">
    <property type="entry name" value="GH18_zymocin_alpha"/>
    <property type="match status" value="1"/>
</dbReference>
<keyword evidence="10" id="KW-0119">Carbohydrate metabolism</keyword>
<evidence type="ECO:0000259" key="18">
    <source>
        <dbReference type="PROSITE" id="PS51782"/>
    </source>
</evidence>
<dbReference type="InterPro" id="IPR011583">
    <property type="entry name" value="Chitinase_II/V-like_cat"/>
</dbReference>
<comment type="similarity">
    <text evidence="3">Belongs to the glycosyl hydrolase 18 family. Chitinase class V subfamily.</text>
</comment>
<dbReference type="InterPro" id="IPR029070">
    <property type="entry name" value="Chitinase_insertion_sf"/>
</dbReference>
<feature type="domain" description="LysM" evidence="18">
    <location>
        <begin position="359"/>
        <end position="407"/>
    </location>
</feature>
<feature type="disulfide bond" evidence="13">
    <location>
        <begin position="445"/>
        <end position="457"/>
    </location>
</feature>
<proteinExistence type="inferred from homology"/>
<accession>A0A084GHG3</accession>
<feature type="domain" description="GH18" evidence="19">
    <location>
        <begin position="503"/>
        <end position="875"/>
    </location>
</feature>
<organism evidence="20 21">
    <name type="scientific">Pseudallescheria apiosperma</name>
    <name type="common">Scedosporium apiospermum</name>
    <dbReference type="NCBI Taxonomy" id="563466"/>
    <lineage>
        <taxon>Eukaryota</taxon>
        <taxon>Fungi</taxon>
        <taxon>Dikarya</taxon>
        <taxon>Ascomycota</taxon>
        <taxon>Pezizomycotina</taxon>
        <taxon>Sordariomycetes</taxon>
        <taxon>Hypocreomycetidae</taxon>
        <taxon>Microascales</taxon>
        <taxon>Microascaceae</taxon>
        <taxon>Scedosporium</taxon>
    </lineage>
</organism>
<sequence>MAIISLSLLSLFLHLQSAVAVKPTPPSPCAVSCQSALQEAGLWSQIHDLRQLNACDDTTVFEMAIYNKVDDPNTHLTLKACSVPKNSASVRRETAVAADISSSTKGCTDEAEITQTKVDLQRVVRDASDQTISLDDVSKAADALSAHLGKETNCRTTALFAKSGSTIIGMYAGAAIQKGSAMALLDRFSSELQSDPRGSQASVQLCGDRRQSSLVTGIFVDNRGNVSAVQEAVRTWSDAGCITNYDEEHTMSEVEIGLLPILSIPLSRVRTEMDNGSRKELEARSLTARAECKAVEVVSGDSCWSITQSCGITQQELEKYNPIDRLCEPNVLQIGQTLCCSEGSLPDYSPKPDADGNCLAHTIVKDDTCAKLAAQYKTTVDKIIEANKQSWGWVNCESLGETQVICLGPVPPPMPSINPDAQCGPQKPGTVRPPDGTNLEELNPCPLNACCDAWGMCGITEEFCTPSPADSGAPGATKPGTNGCFSNCGTDIVNNDQPPKDPFINLAYFEAWNMERPCANLDVLNIPDRYTHVHFAFVDVTPDFAIDTSKVQEQWDRFLKLEHAKRIVSFGGWAFSTENATYKIFRQAVTKDYREQFSTNLVNFIESNNLDGVDFDWEYPGAPDLPLPKSKTVAIAAPASFWYLKAYPMGEIAKIVDYVVYMTYDLHGQWDYKNWWASPGCSPQSEGLGNCLRSHINWTETESALSMITKAGVPSTKVLVGITSYGRSFKMAEAGCTGPQCRFVGTGEKFESAALPGECTGTAGYLSEYEIRQIIRMAEYPGETWPDWDIADDEESTEDLYVSEPTFETWYDEDSQSDILVYGETEWVAWMDDVTKRERVERYKAMNFAGVSDWAVDLSVGYDFTKENENDGQEEGVDPCDLNRSFNDLQDLEQNGADLSNHCAGIHALKILRSMLTEAVGKYDNLDQNYDSRFKYYEEAMRGMAKSNLGKCMAWSSNGPCNKYFTCSWSENNQEKAKGTCPLSGYNANDLATFTLTYQLNDEDGFYKTLQEEFGVSKDWVKIEDVTIKDKCIGTAPPPGANPRPVSEEPISRRQCEKFQKEYKGYPVIRDDAEIPNPKEVVKAAKENLDEMNLELTVSSIELLLGLWEGEVNELVEVMAMPVLLVVQSIESMEKVKEIGEEIEEQKREQKMKDIIFGVLMAAFFLIPVAGEAALALGWTTLTIARIAAIIGLAGDAALSAYSAVEDPESALLEALLMLIPGRGLTRNKDNVSNIFKKKKAGGGEALRAMGDLWKKHDTSIQNIVSVCRRK</sequence>
<evidence type="ECO:0000256" key="9">
    <source>
        <dbReference type="ARBA" id="ARBA00023026"/>
    </source>
</evidence>
<keyword evidence="21" id="KW-1185">Reference proteome</keyword>
<dbReference type="OrthoDB" id="73875at2759"/>
<evidence type="ECO:0000256" key="11">
    <source>
        <dbReference type="ARBA" id="ARBA00023295"/>
    </source>
</evidence>
<evidence type="ECO:0000256" key="6">
    <source>
        <dbReference type="ARBA" id="ARBA00022669"/>
    </source>
</evidence>
<dbReference type="PROSITE" id="PS01095">
    <property type="entry name" value="GH18_1"/>
    <property type="match status" value="1"/>
</dbReference>
<evidence type="ECO:0000259" key="19">
    <source>
        <dbReference type="PROSITE" id="PS51910"/>
    </source>
</evidence>
<dbReference type="EC" id="3.2.1.14" evidence="4"/>
<dbReference type="EMBL" id="JOWA01000011">
    <property type="protein sequence ID" value="KEZ46775.1"/>
    <property type="molecule type" value="Genomic_DNA"/>
</dbReference>
<keyword evidence="12" id="KW-0624">Polysaccharide degradation</keyword>
<dbReference type="Proteomes" id="UP000028545">
    <property type="component" value="Unassembled WGS sequence"/>
</dbReference>
<comment type="caution">
    <text evidence="13">Lacks conserved residue(s) required for the propagation of feature annotation.</text>
</comment>
<dbReference type="PROSITE" id="PS51782">
    <property type="entry name" value="LYSM"/>
    <property type="match status" value="2"/>
</dbReference>
<evidence type="ECO:0000256" key="13">
    <source>
        <dbReference type="PROSITE-ProRule" id="PRU00261"/>
    </source>
</evidence>
<dbReference type="PANTHER" id="PTHR47700">
    <property type="entry name" value="V CHITINASE, PUTATIVE (AFU_ORTHOLOGUE AFUA_6G13720)-RELATED"/>
    <property type="match status" value="1"/>
</dbReference>
<evidence type="ECO:0000313" key="21">
    <source>
        <dbReference type="Proteomes" id="UP000028545"/>
    </source>
</evidence>
<dbReference type="GO" id="GO:0008843">
    <property type="term" value="F:endochitinase activity"/>
    <property type="evidence" value="ECO:0007669"/>
    <property type="project" value="UniProtKB-EC"/>
</dbReference>
<dbReference type="InterPro" id="IPR001579">
    <property type="entry name" value="Glyco_hydro_18_chit_AS"/>
</dbReference>
<dbReference type="SUPFAM" id="SSF54556">
    <property type="entry name" value="Chitinase insertion domain"/>
    <property type="match status" value="1"/>
</dbReference>
<keyword evidence="15" id="KW-0472">Membrane</keyword>
<keyword evidence="5" id="KW-0964">Secreted</keyword>
<dbReference type="HOGENOM" id="CLU_001482_0_0_1"/>
<dbReference type="GO" id="GO:0006032">
    <property type="term" value="P:chitin catabolic process"/>
    <property type="evidence" value="ECO:0007669"/>
    <property type="project" value="UniProtKB-KW"/>
</dbReference>
<dbReference type="InterPro" id="IPR001002">
    <property type="entry name" value="Chitin-bd_1"/>
</dbReference>
<keyword evidence="11 14" id="KW-0326">Glycosidase</keyword>
<keyword evidence="15" id="KW-1133">Transmembrane helix</keyword>
<evidence type="ECO:0000256" key="12">
    <source>
        <dbReference type="ARBA" id="ARBA00023326"/>
    </source>
</evidence>
<dbReference type="PROSITE" id="PS50941">
    <property type="entry name" value="CHIT_BIND_I_2"/>
    <property type="match status" value="1"/>
</dbReference>
<evidence type="ECO:0000256" key="15">
    <source>
        <dbReference type="SAM" id="Phobius"/>
    </source>
</evidence>
<evidence type="ECO:0000259" key="17">
    <source>
        <dbReference type="PROSITE" id="PS50941"/>
    </source>
</evidence>
<dbReference type="SUPFAM" id="SSF51445">
    <property type="entry name" value="(Trans)glycosidases"/>
    <property type="match status" value="1"/>
</dbReference>
<dbReference type="PANTHER" id="PTHR47700:SF2">
    <property type="entry name" value="CHITINASE"/>
    <property type="match status" value="1"/>
</dbReference>